<evidence type="ECO:0000259" key="1">
    <source>
        <dbReference type="Pfam" id="PF23596"/>
    </source>
</evidence>
<reference evidence="2" key="1">
    <citation type="submission" date="2018-01" db="EMBL/GenBank/DDBJ databases">
        <authorList>
            <person name="Mao J.F."/>
        </authorList>
    </citation>
    <scope>NUCLEOTIDE SEQUENCE</scope>
    <source>
        <strain evidence="2">Huo1</strain>
        <tissue evidence="2">Leaf</tissue>
    </source>
</reference>
<accession>A0A8X8W1G0</accession>
<dbReference type="InterPro" id="IPR055562">
    <property type="entry name" value="DUF7138"/>
</dbReference>
<dbReference type="PANTHER" id="PTHR36351">
    <property type="entry name" value="EMBRYO SAC DEVELOPMENT ARREST 12"/>
    <property type="match status" value="1"/>
</dbReference>
<dbReference type="EMBL" id="PNBA02000022">
    <property type="protein sequence ID" value="KAG6386238.1"/>
    <property type="molecule type" value="Genomic_DNA"/>
</dbReference>
<proteinExistence type="predicted"/>
<gene>
    <name evidence="2" type="ORF">SASPL_155130</name>
</gene>
<comment type="caution">
    <text evidence="2">The sequence shown here is derived from an EMBL/GenBank/DDBJ whole genome shotgun (WGS) entry which is preliminary data.</text>
</comment>
<dbReference type="PANTHER" id="PTHR36351:SF1">
    <property type="entry name" value="EMBRYO SAC DEVELOPMENT ARREST 12"/>
    <property type="match status" value="1"/>
</dbReference>
<feature type="domain" description="DUF7138" evidence="1">
    <location>
        <begin position="6"/>
        <end position="92"/>
    </location>
</feature>
<sequence>MVDDGVFPVAFFDGEREMDIGDVRVTPAMDYKSFQLILSEMIGISPNQISIYLVNRRRNRKSSFSDDRRRIPVTGKANFAAICRLKECCFLVILKRSRKSRSRRERMIGGGADFVARIAQPEPHLVLLRRNQPAPLCDRISQPEGGGGAELQFPRGDLFDPTWLAVDGSGDRGNAFCEECWNAERNGGTTSFHHCINDEVVTQFATRLTISGKRALMSHDLVSAAHGNTVGTSSVRRQLHLRDDIAIDHYATGILTVVLFFCYF</sequence>
<dbReference type="Proteomes" id="UP000298416">
    <property type="component" value="Unassembled WGS sequence"/>
</dbReference>
<protein>
    <recommendedName>
        <fullName evidence="1">DUF7138 domain-containing protein</fullName>
    </recommendedName>
</protein>
<reference evidence="2" key="2">
    <citation type="submission" date="2020-08" db="EMBL/GenBank/DDBJ databases">
        <title>Plant Genome Project.</title>
        <authorList>
            <person name="Zhang R.-G."/>
        </authorList>
    </citation>
    <scope>NUCLEOTIDE SEQUENCE</scope>
    <source>
        <strain evidence="2">Huo1</strain>
        <tissue evidence="2">Leaf</tissue>
    </source>
</reference>
<name>A0A8X8W1G0_SALSN</name>
<keyword evidence="3" id="KW-1185">Reference proteome</keyword>
<organism evidence="2">
    <name type="scientific">Salvia splendens</name>
    <name type="common">Scarlet sage</name>
    <dbReference type="NCBI Taxonomy" id="180675"/>
    <lineage>
        <taxon>Eukaryota</taxon>
        <taxon>Viridiplantae</taxon>
        <taxon>Streptophyta</taxon>
        <taxon>Embryophyta</taxon>
        <taxon>Tracheophyta</taxon>
        <taxon>Spermatophyta</taxon>
        <taxon>Magnoliopsida</taxon>
        <taxon>eudicotyledons</taxon>
        <taxon>Gunneridae</taxon>
        <taxon>Pentapetalae</taxon>
        <taxon>asterids</taxon>
        <taxon>lamiids</taxon>
        <taxon>Lamiales</taxon>
        <taxon>Lamiaceae</taxon>
        <taxon>Nepetoideae</taxon>
        <taxon>Mentheae</taxon>
        <taxon>Salviinae</taxon>
        <taxon>Salvia</taxon>
        <taxon>Salvia subgen. Calosphace</taxon>
        <taxon>core Calosphace</taxon>
    </lineage>
</organism>
<evidence type="ECO:0000313" key="3">
    <source>
        <dbReference type="Proteomes" id="UP000298416"/>
    </source>
</evidence>
<dbReference type="AlphaFoldDB" id="A0A8X8W1G0"/>
<evidence type="ECO:0000313" key="2">
    <source>
        <dbReference type="EMBL" id="KAG6386238.1"/>
    </source>
</evidence>
<dbReference type="Pfam" id="PF23596">
    <property type="entry name" value="DUF7138"/>
    <property type="match status" value="1"/>
</dbReference>